<name>A0A3P5XG37_9BACL</name>
<keyword evidence="1" id="KW-1133">Transmembrane helix</keyword>
<protein>
    <submittedName>
        <fullName evidence="2">Uncharacterized protein</fullName>
    </submittedName>
</protein>
<evidence type="ECO:0000313" key="3">
    <source>
        <dbReference type="Proteomes" id="UP000270468"/>
    </source>
</evidence>
<keyword evidence="1" id="KW-0812">Transmembrane</keyword>
<feature type="transmembrane region" description="Helical" evidence="1">
    <location>
        <begin position="5"/>
        <end position="27"/>
    </location>
</feature>
<evidence type="ECO:0000313" key="2">
    <source>
        <dbReference type="EMBL" id="VDC27516.1"/>
    </source>
</evidence>
<dbReference type="EMBL" id="UXAV01000039">
    <property type="protein sequence ID" value="VDC27516.1"/>
    <property type="molecule type" value="Genomic_DNA"/>
</dbReference>
<accession>A0A3P5XG37</accession>
<keyword evidence="3" id="KW-1185">Reference proteome</keyword>
<proteinExistence type="predicted"/>
<sequence length="74" mass="8626">MTRLLLFLTSYGLIVVTISNMILYFNYRSLGYEWNPIFQYILSTADFKLFVLSVIVLILTVYVPVPSRPPFSQE</sequence>
<gene>
    <name evidence="2" type="ORF">FILTAD_01623</name>
</gene>
<feature type="transmembrane region" description="Helical" evidence="1">
    <location>
        <begin position="47"/>
        <end position="65"/>
    </location>
</feature>
<dbReference type="AlphaFoldDB" id="A0A3P5XG37"/>
<organism evidence="2 3">
    <name type="scientific">Filibacter tadaridae</name>
    <dbReference type="NCBI Taxonomy" id="2483811"/>
    <lineage>
        <taxon>Bacteria</taxon>
        <taxon>Bacillati</taxon>
        <taxon>Bacillota</taxon>
        <taxon>Bacilli</taxon>
        <taxon>Bacillales</taxon>
        <taxon>Caryophanaceae</taxon>
        <taxon>Filibacter</taxon>
    </lineage>
</organism>
<reference evidence="2 3" key="1">
    <citation type="submission" date="2018-11" db="EMBL/GenBank/DDBJ databases">
        <authorList>
            <person name="Criscuolo A."/>
        </authorList>
    </citation>
    <scope>NUCLEOTIDE SEQUENCE [LARGE SCALE GENOMIC DNA]</scope>
    <source>
        <strain evidence="2">ATB-66</strain>
    </source>
</reference>
<evidence type="ECO:0000256" key="1">
    <source>
        <dbReference type="SAM" id="Phobius"/>
    </source>
</evidence>
<dbReference type="Proteomes" id="UP000270468">
    <property type="component" value="Unassembled WGS sequence"/>
</dbReference>
<keyword evidence="1" id="KW-0472">Membrane</keyword>